<gene>
    <name evidence="1" type="ORF">Vadar_001237</name>
</gene>
<accession>A0ACB7Z2U6</accession>
<evidence type="ECO:0000313" key="1">
    <source>
        <dbReference type="EMBL" id="KAH7859452.1"/>
    </source>
</evidence>
<dbReference type="EMBL" id="CM037154">
    <property type="protein sequence ID" value="KAH7859452.1"/>
    <property type="molecule type" value="Genomic_DNA"/>
</dbReference>
<dbReference type="Proteomes" id="UP000828048">
    <property type="component" value="Chromosome 4"/>
</dbReference>
<comment type="caution">
    <text evidence="1">The sequence shown here is derived from an EMBL/GenBank/DDBJ whole genome shotgun (WGS) entry which is preliminary data.</text>
</comment>
<name>A0ACB7Z2U6_9ERIC</name>
<organism evidence="1 2">
    <name type="scientific">Vaccinium darrowii</name>
    <dbReference type="NCBI Taxonomy" id="229202"/>
    <lineage>
        <taxon>Eukaryota</taxon>
        <taxon>Viridiplantae</taxon>
        <taxon>Streptophyta</taxon>
        <taxon>Embryophyta</taxon>
        <taxon>Tracheophyta</taxon>
        <taxon>Spermatophyta</taxon>
        <taxon>Magnoliopsida</taxon>
        <taxon>eudicotyledons</taxon>
        <taxon>Gunneridae</taxon>
        <taxon>Pentapetalae</taxon>
        <taxon>asterids</taxon>
        <taxon>Ericales</taxon>
        <taxon>Ericaceae</taxon>
        <taxon>Vaccinioideae</taxon>
        <taxon>Vaccinieae</taxon>
        <taxon>Vaccinium</taxon>
    </lineage>
</organism>
<protein>
    <submittedName>
        <fullName evidence="1">Uncharacterized protein</fullName>
    </submittedName>
</protein>
<reference evidence="1 2" key="1">
    <citation type="journal article" date="2021" name="Hortic Res">
        <title>High-quality reference genome and annotation aids understanding of berry development for evergreen blueberry (Vaccinium darrowii).</title>
        <authorList>
            <person name="Yu J."/>
            <person name="Hulse-Kemp A.M."/>
            <person name="Babiker E."/>
            <person name="Staton M."/>
        </authorList>
    </citation>
    <scope>NUCLEOTIDE SEQUENCE [LARGE SCALE GENOMIC DNA]</scope>
    <source>
        <strain evidence="2">cv. NJ 8807/NJ 8810</strain>
        <tissue evidence="1">Young leaf</tissue>
    </source>
</reference>
<evidence type="ECO:0000313" key="2">
    <source>
        <dbReference type="Proteomes" id="UP000828048"/>
    </source>
</evidence>
<sequence>MLNLSLQDRVQLQPKNIKDLSETERDRRAPSLLLLKPEDYRSTATSSKFQSCTISLLTARLRTSRGGPTTPLVEIHGCGVTLDVDAREVLAAGCAREIFLIKQFAITEHLPSFSELETE</sequence>
<keyword evidence="2" id="KW-1185">Reference proteome</keyword>
<proteinExistence type="predicted"/>